<dbReference type="NCBIfam" id="TIGR02284">
    <property type="entry name" value="PA2169 family four-helix-bundle protein"/>
    <property type="match status" value="1"/>
</dbReference>
<sequence length="149" mass="16959">MSNYTEEITDKLNDIIEKNIDAQKGFEKAAENADSNGLKNYFKEKATERQKFTHDLKQEVNYMGEDAEDSGSLTGTAHRTWMDVKALFSAADDESMLEESIRGEKSAVEEYREVLKHDLPIATVKILEEQLLKIEDGLLEIKTLEDLVD</sequence>
<evidence type="ECO:0000259" key="1">
    <source>
        <dbReference type="Pfam" id="PF09537"/>
    </source>
</evidence>
<evidence type="ECO:0000313" key="3">
    <source>
        <dbReference type="Proteomes" id="UP000248536"/>
    </source>
</evidence>
<dbReference type="InterPro" id="IPR009078">
    <property type="entry name" value="Ferritin-like_SF"/>
</dbReference>
<feature type="domain" description="DUF2383" evidence="1">
    <location>
        <begin position="8"/>
        <end position="116"/>
    </location>
</feature>
<accession>A0A2Z4LTQ2</accession>
<proteinExistence type="predicted"/>
<dbReference type="Gene3D" id="1.20.1260.10">
    <property type="match status" value="1"/>
</dbReference>
<reference evidence="2 3" key="1">
    <citation type="submission" date="2018-06" db="EMBL/GenBank/DDBJ databases">
        <title>Spongiibacterium sp. HME9304 Genome sequencing and assembly.</title>
        <authorList>
            <person name="Kang H."/>
            <person name="Kim H."/>
            <person name="Joh K."/>
        </authorList>
    </citation>
    <scope>NUCLEOTIDE SEQUENCE [LARGE SCALE GENOMIC DNA]</scope>
    <source>
        <strain evidence="2 3">HME9304</strain>
    </source>
</reference>
<dbReference type="EMBL" id="CP030104">
    <property type="protein sequence ID" value="AWX45305.1"/>
    <property type="molecule type" value="Genomic_DNA"/>
</dbReference>
<keyword evidence="3" id="KW-1185">Reference proteome</keyword>
<name>A0A2Z4LTQ2_9FLAO</name>
<dbReference type="InterPro" id="IPR011971">
    <property type="entry name" value="CHP02284"/>
</dbReference>
<gene>
    <name evidence="2" type="ORF">HME9304_02318</name>
</gene>
<dbReference type="PIRSF" id="PIRSF029477">
    <property type="entry name" value="UCP029477"/>
    <property type="match status" value="1"/>
</dbReference>
<dbReference type="InterPro" id="IPR019052">
    <property type="entry name" value="DUF2383"/>
</dbReference>
<protein>
    <recommendedName>
        <fullName evidence="1">DUF2383 domain-containing protein</fullName>
    </recommendedName>
</protein>
<dbReference type="InterPro" id="IPR016920">
    <property type="entry name" value="UCP029477"/>
</dbReference>
<dbReference type="RefSeq" id="WP_112378709.1">
    <property type="nucleotide sequence ID" value="NZ_CP030104.1"/>
</dbReference>
<dbReference type="KEGG" id="spon:HME9304_02318"/>
<dbReference type="Pfam" id="PF09537">
    <property type="entry name" value="DUF2383"/>
    <property type="match status" value="1"/>
</dbReference>
<organism evidence="2 3">
    <name type="scientific">Flagellimonas maritima</name>
    <dbReference type="NCBI Taxonomy" id="1383885"/>
    <lineage>
        <taxon>Bacteria</taxon>
        <taxon>Pseudomonadati</taxon>
        <taxon>Bacteroidota</taxon>
        <taxon>Flavobacteriia</taxon>
        <taxon>Flavobacteriales</taxon>
        <taxon>Flavobacteriaceae</taxon>
        <taxon>Flagellimonas</taxon>
    </lineage>
</organism>
<dbReference type="SUPFAM" id="SSF47240">
    <property type="entry name" value="Ferritin-like"/>
    <property type="match status" value="1"/>
</dbReference>
<evidence type="ECO:0000313" key="2">
    <source>
        <dbReference type="EMBL" id="AWX45305.1"/>
    </source>
</evidence>
<dbReference type="OrthoDB" id="282393at2"/>
<dbReference type="InterPro" id="IPR012347">
    <property type="entry name" value="Ferritin-like"/>
</dbReference>
<dbReference type="Proteomes" id="UP000248536">
    <property type="component" value="Chromosome"/>
</dbReference>
<dbReference type="AlphaFoldDB" id="A0A2Z4LTQ2"/>